<dbReference type="OrthoDB" id="73901at2759"/>
<feature type="transmembrane region" description="Helical" evidence="6">
    <location>
        <begin position="122"/>
        <end position="143"/>
    </location>
</feature>
<keyword evidence="8" id="KW-1185">Reference proteome</keyword>
<organism evidence="7 8">
    <name type="scientific">Cajanus cajan</name>
    <name type="common">Pigeon pea</name>
    <name type="synonym">Cajanus indicus</name>
    <dbReference type="NCBI Taxonomy" id="3821"/>
    <lineage>
        <taxon>Eukaryota</taxon>
        <taxon>Viridiplantae</taxon>
        <taxon>Streptophyta</taxon>
        <taxon>Embryophyta</taxon>
        <taxon>Tracheophyta</taxon>
        <taxon>Spermatophyta</taxon>
        <taxon>Magnoliopsida</taxon>
        <taxon>eudicotyledons</taxon>
        <taxon>Gunneridae</taxon>
        <taxon>Pentapetalae</taxon>
        <taxon>rosids</taxon>
        <taxon>fabids</taxon>
        <taxon>Fabales</taxon>
        <taxon>Fabaceae</taxon>
        <taxon>Papilionoideae</taxon>
        <taxon>50 kb inversion clade</taxon>
        <taxon>NPAAA clade</taxon>
        <taxon>indigoferoid/millettioid clade</taxon>
        <taxon>Phaseoleae</taxon>
        <taxon>Cajanus</taxon>
    </lineage>
</organism>
<proteinExistence type="inferred from homology"/>
<dbReference type="OMA" id="HTAFYWG"/>
<feature type="transmembrane region" description="Helical" evidence="6">
    <location>
        <begin position="55"/>
        <end position="77"/>
    </location>
</feature>
<dbReference type="AlphaFoldDB" id="A0A151R1R4"/>
<sequence length="155" mass="16555">MLLTLFSTAAAEGVPAPYNSTVATRLGRRRIPIHTTFYWSHKVDILFRCWPGDSAGMYAVALLLVFGMAVLVEWLSFTNIVKLKPGASNDVVGGLLKTGLYGVRSGLSYLVMLAVMSFNGGVFVAAIGGHVIGFLIFGTRAIIRKKSGGLDSSKA</sequence>
<evidence type="ECO:0000256" key="1">
    <source>
        <dbReference type="ARBA" id="ARBA00006921"/>
    </source>
</evidence>
<protein>
    <recommendedName>
        <fullName evidence="6">Copper transport protein</fullName>
    </recommendedName>
</protein>
<evidence type="ECO:0000256" key="2">
    <source>
        <dbReference type="ARBA" id="ARBA00022692"/>
    </source>
</evidence>
<keyword evidence="6" id="KW-0813">Transport</keyword>
<comment type="similarity">
    <text evidence="1 6">Belongs to the copper transporter (Ctr) (TC 1.A.56) family. SLC31A subfamily.</text>
</comment>
<dbReference type="GO" id="GO:0005375">
    <property type="term" value="F:copper ion transmembrane transporter activity"/>
    <property type="evidence" value="ECO:0007669"/>
    <property type="project" value="UniProtKB-UniRule"/>
</dbReference>
<name>A0A151R1R4_CAJCA</name>
<dbReference type="InterPro" id="IPR007274">
    <property type="entry name" value="Cop_transporter"/>
</dbReference>
<accession>A0A151R1R4</accession>
<evidence type="ECO:0000256" key="3">
    <source>
        <dbReference type="ARBA" id="ARBA00022796"/>
    </source>
</evidence>
<evidence type="ECO:0000313" key="8">
    <source>
        <dbReference type="Proteomes" id="UP000075243"/>
    </source>
</evidence>
<keyword evidence="6" id="KW-0186">Copper</keyword>
<evidence type="ECO:0000256" key="4">
    <source>
        <dbReference type="ARBA" id="ARBA00022989"/>
    </source>
</evidence>
<evidence type="ECO:0000256" key="6">
    <source>
        <dbReference type="RuleBase" id="RU367022"/>
    </source>
</evidence>
<dbReference type="PANTHER" id="PTHR12483:SF94">
    <property type="entry name" value="COPPER TRANSPORTER 4"/>
    <property type="match status" value="1"/>
</dbReference>
<gene>
    <name evidence="7" type="ORF">KK1_042432</name>
</gene>
<dbReference type="GO" id="GO:0005886">
    <property type="term" value="C:plasma membrane"/>
    <property type="evidence" value="ECO:0007669"/>
    <property type="project" value="TreeGrafter"/>
</dbReference>
<dbReference type="Pfam" id="PF04145">
    <property type="entry name" value="Ctr"/>
    <property type="match status" value="2"/>
</dbReference>
<keyword evidence="4 6" id="KW-1133">Transmembrane helix</keyword>
<dbReference type="PANTHER" id="PTHR12483">
    <property type="entry name" value="SOLUTE CARRIER FAMILY 31 COPPER TRANSPORTERS"/>
    <property type="match status" value="1"/>
</dbReference>
<keyword evidence="2 6" id="KW-0812">Transmembrane</keyword>
<keyword evidence="5 6" id="KW-0472">Membrane</keyword>
<evidence type="ECO:0000256" key="5">
    <source>
        <dbReference type="ARBA" id="ARBA00023136"/>
    </source>
</evidence>
<dbReference type="EMBL" id="KQ484215">
    <property type="protein sequence ID" value="KYP36442.1"/>
    <property type="molecule type" value="Genomic_DNA"/>
</dbReference>
<dbReference type="Proteomes" id="UP000075243">
    <property type="component" value="Unassembled WGS sequence"/>
</dbReference>
<keyword evidence="6" id="KW-0406">Ion transport</keyword>
<comment type="subcellular location">
    <subcellularLocation>
        <location evidence="6">Membrane</location>
        <topology evidence="6">Multi-pass membrane protein</topology>
    </subcellularLocation>
</comment>
<reference evidence="7" key="1">
    <citation type="journal article" date="2012" name="Nat. Biotechnol.">
        <title>Draft genome sequence of pigeonpea (Cajanus cajan), an orphan legume crop of resource-poor farmers.</title>
        <authorList>
            <person name="Varshney R.K."/>
            <person name="Chen W."/>
            <person name="Li Y."/>
            <person name="Bharti A.K."/>
            <person name="Saxena R.K."/>
            <person name="Schlueter J.A."/>
            <person name="Donoghue M.T."/>
            <person name="Azam S."/>
            <person name="Fan G."/>
            <person name="Whaley A.M."/>
            <person name="Farmer A.D."/>
            <person name="Sheridan J."/>
            <person name="Iwata A."/>
            <person name="Tuteja R."/>
            <person name="Penmetsa R.V."/>
            <person name="Wu W."/>
            <person name="Upadhyaya H.D."/>
            <person name="Yang S.P."/>
            <person name="Shah T."/>
            <person name="Saxena K.B."/>
            <person name="Michael T."/>
            <person name="McCombie W.R."/>
            <person name="Yang B."/>
            <person name="Zhang G."/>
            <person name="Yang H."/>
            <person name="Wang J."/>
            <person name="Spillane C."/>
            <person name="Cook D.R."/>
            <person name="May G.D."/>
            <person name="Xu X."/>
            <person name="Jackson S.A."/>
        </authorList>
    </citation>
    <scope>NUCLEOTIDE SEQUENCE [LARGE SCALE GENOMIC DNA]</scope>
</reference>
<evidence type="ECO:0000313" key="7">
    <source>
        <dbReference type="EMBL" id="KYP36442.1"/>
    </source>
</evidence>
<keyword evidence="3 6" id="KW-0187">Copper transport</keyword>
<dbReference type="STRING" id="3821.A0A151R1R4"/>
<dbReference type="Gramene" id="C.cajan_39996.t">
    <property type="protein sequence ID" value="C.cajan_39996.t.cds1"/>
    <property type="gene ID" value="C.cajan_39996"/>
</dbReference>